<keyword evidence="3" id="KW-1185">Reference proteome</keyword>
<reference evidence="3" key="1">
    <citation type="submission" date="2017-11" db="EMBL/GenBank/DDBJ databases">
        <authorList>
            <person name="Blom J."/>
        </authorList>
    </citation>
    <scope>NUCLEOTIDE SEQUENCE [LARGE SCALE GENOMIC DNA]</scope>
</reference>
<sequence length="102" mass="11028">MPYTLRDGASVVKKGVMDKTGAIDVDHHPTTSNYTLELANGVSYDIPVGGQYQGEQSNAEFANSGFHRHSNQTGSTNSRAGTESKFRALYTSLNNPESESET</sequence>
<feature type="compositionally biased region" description="Polar residues" evidence="1">
    <location>
        <begin position="71"/>
        <end position="81"/>
    </location>
</feature>
<dbReference type="Proteomes" id="UP000239025">
    <property type="component" value="Chromosome 1"/>
</dbReference>
<name>A0A193SIR6_9PSED</name>
<feature type="region of interest" description="Disordered" evidence="1">
    <location>
        <begin position="65"/>
        <end position="102"/>
    </location>
</feature>
<dbReference type="EMBL" id="LT963395">
    <property type="protein sequence ID" value="SOS16005.1"/>
    <property type="molecule type" value="Genomic_DNA"/>
</dbReference>
<evidence type="ECO:0000313" key="2">
    <source>
        <dbReference type="EMBL" id="SOS16005.1"/>
    </source>
</evidence>
<accession>A0A193SIR6</accession>
<protein>
    <submittedName>
        <fullName evidence="2">Uncharacterized protein</fullName>
    </submittedName>
</protein>
<evidence type="ECO:0000313" key="3">
    <source>
        <dbReference type="Proteomes" id="UP000239025"/>
    </source>
</evidence>
<proteinExistence type="predicted"/>
<evidence type="ECO:0000256" key="1">
    <source>
        <dbReference type="SAM" id="MobiDB-lite"/>
    </source>
</evidence>
<organism evidence="2 3">
    <name type="scientific">Pseudomonas cerasi</name>
    <dbReference type="NCBI Taxonomy" id="1583341"/>
    <lineage>
        <taxon>Bacteria</taxon>
        <taxon>Pseudomonadati</taxon>
        <taxon>Pseudomonadota</taxon>
        <taxon>Gammaproteobacteria</taxon>
        <taxon>Pseudomonadales</taxon>
        <taxon>Pseudomonadaceae</taxon>
        <taxon>Pseudomonas</taxon>
    </lineage>
</organism>
<gene>
    <name evidence="2" type="ORF">PL963_00913</name>
</gene>
<dbReference type="AlphaFoldDB" id="A0A193SIR6"/>
<feature type="compositionally biased region" description="Polar residues" evidence="1">
    <location>
        <begin position="91"/>
        <end position="102"/>
    </location>
</feature>